<feature type="domain" description="Glucose-methanol-choline oxidoreductase N-terminal" evidence="5">
    <location>
        <begin position="84"/>
        <end position="107"/>
    </location>
</feature>
<dbReference type="GO" id="GO:0050660">
    <property type="term" value="F:flavin adenine dinucleotide binding"/>
    <property type="evidence" value="ECO:0007669"/>
    <property type="project" value="InterPro"/>
</dbReference>
<dbReference type="EMBL" id="MU004184">
    <property type="protein sequence ID" value="KAF2499358.1"/>
    <property type="molecule type" value="Genomic_DNA"/>
</dbReference>
<dbReference type="AlphaFoldDB" id="A0A6A6R3K7"/>
<protein>
    <submittedName>
        <fullName evidence="7">Glucose dehydrogenase</fullName>
    </submittedName>
</protein>
<dbReference type="InterPro" id="IPR000172">
    <property type="entry name" value="GMC_OxRdtase_N"/>
</dbReference>
<organism evidence="7 8">
    <name type="scientific">Lophium mytilinum</name>
    <dbReference type="NCBI Taxonomy" id="390894"/>
    <lineage>
        <taxon>Eukaryota</taxon>
        <taxon>Fungi</taxon>
        <taxon>Dikarya</taxon>
        <taxon>Ascomycota</taxon>
        <taxon>Pezizomycotina</taxon>
        <taxon>Dothideomycetes</taxon>
        <taxon>Pleosporomycetidae</taxon>
        <taxon>Mytilinidiales</taxon>
        <taxon>Mytilinidiaceae</taxon>
        <taxon>Lophium</taxon>
    </lineage>
</organism>
<dbReference type="PROSITE" id="PS00623">
    <property type="entry name" value="GMC_OXRED_1"/>
    <property type="match status" value="1"/>
</dbReference>
<dbReference type="InterPro" id="IPR036188">
    <property type="entry name" value="FAD/NAD-bd_sf"/>
</dbReference>
<comment type="cofactor">
    <cofactor evidence="3">
        <name>FAD</name>
        <dbReference type="ChEBI" id="CHEBI:57692"/>
    </cofactor>
</comment>
<name>A0A6A6R3K7_9PEZI</name>
<evidence type="ECO:0000313" key="7">
    <source>
        <dbReference type="EMBL" id="KAF2499358.1"/>
    </source>
</evidence>
<feature type="domain" description="Glucose-methanol-choline oxidoreductase N-terminal" evidence="6">
    <location>
        <begin position="260"/>
        <end position="274"/>
    </location>
</feature>
<dbReference type="InterPro" id="IPR007867">
    <property type="entry name" value="GMC_OxRtase_C"/>
</dbReference>
<gene>
    <name evidence="7" type="ORF">BU16DRAFT_268659</name>
</gene>
<evidence type="ECO:0000313" key="8">
    <source>
        <dbReference type="Proteomes" id="UP000799750"/>
    </source>
</evidence>
<feature type="binding site" evidence="3">
    <location>
        <position position="224"/>
    </location>
    <ligand>
        <name>FAD</name>
        <dbReference type="ChEBI" id="CHEBI:57692"/>
    </ligand>
</feature>
<keyword evidence="4" id="KW-0285">Flavoprotein</keyword>
<dbReference type="PANTHER" id="PTHR11552:SF123">
    <property type="entry name" value="GMC OXIDOREDUCTASE (AFU_ORTHOLOGUE AFUA_2G01770)-RELATED"/>
    <property type="match status" value="1"/>
</dbReference>
<dbReference type="InterPro" id="IPR012132">
    <property type="entry name" value="GMC_OxRdtase"/>
</dbReference>
<dbReference type="Proteomes" id="UP000799750">
    <property type="component" value="Unassembled WGS sequence"/>
</dbReference>
<dbReference type="GO" id="GO:0016614">
    <property type="term" value="F:oxidoreductase activity, acting on CH-OH group of donors"/>
    <property type="evidence" value="ECO:0007669"/>
    <property type="project" value="InterPro"/>
</dbReference>
<dbReference type="PIRSF" id="PIRSF000137">
    <property type="entry name" value="Alcohol_oxidase"/>
    <property type="match status" value="1"/>
</dbReference>
<dbReference type="PANTHER" id="PTHR11552">
    <property type="entry name" value="GLUCOSE-METHANOL-CHOLINE GMC OXIDOREDUCTASE"/>
    <property type="match status" value="1"/>
</dbReference>
<dbReference type="SUPFAM" id="SSF54373">
    <property type="entry name" value="FAD-linked reductases, C-terminal domain"/>
    <property type="match status" value="1"/>
</dbReference>
<comment type="similarity">
    <text evidence="1 4">Belongs to the GMC oxidoreductase family.</text>
</comment>
<proteinExistence type="inferred from homology"/>
<evidence type="ECO:0000259" key="5">
    <source>
        <dbReference type="PROSITE" id="PS00623"/>
    </source>
</evidence>
<keyword evidence="8" id="KW-1185">Reference proteome</keyword>
<dbReference type="SUPFAM" id="SSF51905">
    <property type="entry name" value="FAD/NAD(P)-binding domain"/>
    <property type="match status" value="1"/>
</dbReference>
<dbReference type="Pfam" id="PF00732">
    <property type="entry name" value="GMC_oxred_N"/>
    <property type="match status" value="1"/>
</dbReference>
<evidence type="ECO:0000256" key="4">
    <source>
        <dbReference type="RuleBase" id="RU003968"/>
    </source>
</evidence>
<dbReference type="OrthoDB" id="269227at2759"/>
<dbReference type="Gene3D" id="3.50.50.60">
    <property type="entry name" value="FAD/NAD(P)-binding domain"/>
    <property type="match status" value="1"/>
</dbReference>
<evidence type="ECO:0000256" key="1">
    <source>
        <dbReference type="ARBA" id="ARBA00010790"/>
    </source>
</evidence>
<evidence type="ECO:0000256" key="2">
    <source>
        <dbReference type="PIRSR" id="PIRSR000137-1"/>
    </source>
</evidence>
<sequence length="557" mass="58859">MLANLWDVIVVGGGLAGSVISNRLYQNDTSLKILLIEAGEDVSTNTIIPYADNQSLLVPSPWSWNDTTVPQTSMDNRVIPNPAGKGLGGGTIINSCGWIRGNENDFDLWASTVGDSKWSYNGQLPYFRKMEHTYNASANPVQHGFVGPMWFASVSSTGRNYPLRDTIKSAWGEAGLLPPADGDANDGTPIGLGELNENRKNGLRELASSAYPLGGVTVLTNTLVAKILISKVAGSLTATGVKLANGTTFSATRQVVLSAGAYRTPQLLMLSGVGPTAQLKKFGITQLVNAPAVGTGLADHMLLSLYWKLRPDVAAEGVALGSSNPLFTQPQFGDGVPADWVATESLPRAALIAAITKDEGKAPSSSHPLLKTTRSFMETLVIYAAGSAADPVIAYNGSHITTTLVGLLPTARGTVTLASTNPADHPIIDPQYFSTEVDKLNFRHGIQRVAQMFLGTPTGNATIEGETPADGFAPITLSSSDDYLEARARHSSGNTYHPMGTAAMGKVVDKNLNVIGVKNFKIADTSVFPVVITAHLQQATYAMAEQAAMIIAAACNY</sequence>
<dbReference type="Gene3D" id="3.30.560.10">
    <property type="entry name" value="Glucose Oxidase, domain 3"/>
    <property type="match status" value="1"/>
</dbReference>
<accession>A0A6A6R3K7</accession>
<dbReference type="Pfam" id="PF05199">
    <property type="entry name" value="GMC_oxred_C"/>
    <property type="match status" value="1"/>
</dbReference>
<feature type="active site" description="Proton donor" evidence="2">
    <location>
        <position position="497"/>
    </location>
</feature>
<dbReference type="PROSITE" id="PS00624">
    <property type="entry name" value="GMC_OXRED_2"/>
    <property type="match status" value="1"/>
</dbReference>
<reference evidence="7" key="1">
    <citation type="journal article" date="2020" name="Stud. Mycol.">
        <title>101 Dothideomycetes genomes: a test case for predicting lifestyles and emergence of pathogens.</title>
        <authorList>
            <person name="Haridas S."/>
            <person name="Albert R."/>
            <person name="Binder M."/>
            <person name="Bloem J."/>
            <person name="Labutti K."/>
            <person name="Salamov A."/>
            <person name="Andreopoulos B."/>
            <person name="Baker S."/>
            <person name="Barry K."/>
            <person name="Bills G."/>
            <person name="Bluhm B."/>
            <person name="Cannon C."/>
            <person name="Castanera R."/>
            <person name="Culley D."/>
            <person name="Daum C."/>
            <person name="Ezra D."/>
            <person name="Gonzalez J."/>
            <person name="Henrissat B."/>
            <person name="Kuo A."/>
            <person name="Liang C."/>
            <person name="Lipzen A."/>
            <person name="Lutzoni F."/>
            <person name="Magnuson J."/>
            <person name="Mondo S."/>
            <person name="Nolan M."/>
            <person name="Ohm R."/>
            <person name="Pangilinan J."/>
            <person name="Park H.-J."/>
            <person name="Ramirez L."/>
            <person name="Alfaro M."/>
            <person name="Sun H."/>
            <person name="Tritt A."/>
            <person name="Yoshinaga Y."/>
            <person name="Zwiers L.-H."/>
            <person name="Turgeon B."/>
            <person name="Goodwin S."/>
            <person name="Spatafora J."/>
            <person name="Crous P."/>
            <person name="Grigoriev I."/>
        </authorList>
    </citation>
    <scope>NUCLEOTIDE SEQUENCE</scope>
    <source>
        <strain evidence="7">CBS 269.34</strain>
    </source>
</reference>
<feature type="active site" description="Proton acceptor" evidence="2">
    <location>
        <position position="535"/>
    </location>
</feature>
<keyword evidence="3 4" id="KW-0274">FAD</keyword>
<evidence type="ECO:0000256" key="3">
    <source>
        <dbReference type="PIRSR" id="PIRSR000137-2"/>
    </source>
</evidence>
<evidence type="ECO:0000259" key="6">
    <source>
        <dbReference type="PROSITE" id="PS00624"/>
    </source>
</evidence>